<evidence type="ECO:0000313" key="1">
    <source>
        <dbReference type="EMBL" id="OQR41431.1"/>
    </source>
</evidence>
<protein>
    <submittedName>
        <fullName evidence="1">Uncharacterized protein</fullName>
    </submittedName>
</protein>
<dbReference type="RefSeq" id="WP_066358795.1">
    <property type="nucleotide sequence ID" value="NZ_CP026656.1"/>
</dbReference>
<organism evidence="1 2">
    <name type="scientific">Aliarcobacter cryaerophilus</name>
    <dbReference type="NCBI Taxonomy" id="28198"/>
    <lineage>
        <taxon>Bacteria</taxon>
        <taxon>Pseudomonadati</taxon>
        <taxon>Campylobacterota</taxon>
        <taxon>Epsilonproteobacteria</taxon>
        <taxon>Campylobacterales</taxon>
        <taxon>Arcobacteraceae</taxon>
        <taxon>Aliarcobacter</taxon>
    </lineage>
</organism>
<reference evidence="1 2" key="1">
    <citation type="submission" date="2017-04" db="EMBL/GenBank/DDBJ databases">
        <title>Accumulation and expression of multiple antibiotic resistance genes in Arcobacter cryaerophilus that thrives in sewage.</title>
        <authorList>
            <person name="Millar J.A."/>
            <person name="Raghavan R."/>
        </authorList>
    </citation>
    <scope>NUCLEOTIDE SEQUENCE [LARGE SCALE GENOMIC DNA]</scope>
    <source>
        <strain evidence="1 2">AZT-1</strain>
    </source>
</reference>
<comment type="caution">
    <text evidence="1">The sequence shown here is derived from an EMBL/GenBank/DDBJ whole genome shotgun (WGS) entry which is preliminary data.</text>
</comment>
<proteinExistence type="predicted"/>
<name>A0A1V9VBE9_9BACT</name>
<dbReference type="AlphaFoldDB" id="A0A1V9VBE9"/>
<gene>
    <name evidence="1" type="ORF">AS859_05740</name>
</gene>
<dbReference type="Proteomes" id="UP000192599">
    <property type="component" value="Unassembled WGS sequence"/>
</dbReference>
<dbReference type="EMBL" id="LNTC01000058">
    <property type="protein sequence ID" value="OQR41431.1"/>
    <property type="molecule type" value="Genomic_DNA"/>
</dbReference>
<sequence>MILKKIIIKDQKELYRHKNYLLGLDLEFNSTKKEYSNSSEINFDNLFELTQFLKNHNFTYSIVEEKITDFKKQILAKYKTLQIDSNNIFIVEKNSENKIYLLNQIKNNINIVDLKNSNMKMYKIPKNSLENSNLSIKVLEILASNKGDFEELFDIFAILENQDSQSILYLEKLKKFKYFCISKINEQQKDMFLCNCVPNFFPETNFYIKGNRVFSDYTQYFLNYEQEIKIWKYLYSNKDLVGVYKEPSLYELFVGRKIYIFDEFKNRVKVIIKNAQYLENKGISITLSNGVSSQKISQIFTKEELLKRVIEARD</sequence>
<evidence type="ECO:0000313" key="2">
    <source>
        <dbReference type="Proteomes" id="UP000192599"/>
    </source>
</evidence>
<accession>A0A1V9VBE9</accession>